<organism evidence="2 3">
    <name type="scientific">Natronomicrosphaera hydrolytica</name>
    <dbReference type="NCBI Taxonomy" id="3242702"/>
    <lineage>
        <taxon>Bacteria</taxon>
        <taxon>Pseudomonadati</taxon>
        <taxon>Planctomycetota</taxon>
        <taxon>Phycisphaerae</taxon>
        <taxon>Phycisphaerales</taxon>
        <taxon>Phycisphaeraceae</taxon>
        <taxon>Natronomicrosphaera</taxon>
    </lineage>
</organism>
<dbReference type="PANTHER" id="PTHR11236">
    <property type="entry name" value="AMINOBENZOATE/ANTHRANILATE SYNTHASE"/>
    <property type="match status" value="1"/>
</dbReference>
<dbReference type="Pfam" id="PF00425">
    <property type="entry name" value="Chorismate_bind"/>
    <property type="match status" value="1"/>
</dbReference>
<proteinExistence type="predicted"/>
<feature type="domain" description="Chorismate-utilising enzyme C-terminal" evidence="1">
    <location>
        <begin position="180"/>
        <end position="439"/>
    </location>
</feature>
<comment type="caution">
    <text evidence="2">The sequence shown here is derived from an EMBL/GenBank/DDBJ whole genome shotgun (WGS) entry which is preliminary data.</text>
</comment>
<dbReference type="SUPFAM" id="SSF56322">
    <property type="entry name" value="ADC synthase"/>
    <property type="match status" value="1"/>
</dbReference>
<dbReference type="InterPro" id="IPR005801">
    <property type="entry name" value="ADC_synthase"/>
</dbReference>
<sequence length="460" mass="51218">MMFAHGLRLPWQLDPLEAMRRWPADRPLLMLHSGRLHPRWARYSLLASPTGAYRFDLLEDGTPRGRWVGNPDAAPTADWHDDPFADLNLLRQQQDVLWLGHLGYDLARSIENLPTEASIDRHWPVVQMHQCRGWLVYDSVEQAWHAHGTWRDGEPPNLPALSPRDDLGFHADQPRSVMSRADYESMIERARQYIAAGDVFQVNLAQRFTAPFTGEPRALFQALAEASPAWYGAMLELMPADTDEPRRSIVSTSPELFLEVRPGGQVTTRPIKGTRPVSATADELRGSEKDAAELHMIVDLLRNDLGRVCRYGSVEVVEARSIETHPTVHHGVSTIIGRLQPDKNAIDLLRAAMPGGSITGAPKVRAMQIIDELEPVRRGPYCGSIGYLYNDTARFNIAIRTLLVETDARSRSGRVDFSVGGGIVADSQPAAEYQETLDKAAAMMRALEQAEGSATVRRAS</sequence>
<reference evidence="2 3" key="1">
    <citation type="submission" date="2024-08" db="EMBL/GenBank/DDBJ databases">
        <title>Whole-genome sequencing of halo(alkali)philic microorganisms from hypersaline lakes.</title>
        <authorList>
            <person name="Sorokin D.Y."/>
            <person name="Merkel A.Y."/>
            <person name="Messina E."/>
            <person name="Yakimov M."/>
        </authorList>
    </citation>
    <scope>NUCLEOTIDE SEQUENCE [LARGE SCALE GENOMIC DNA]</scope>
    <source>
        <strain evidence="2 3">AB-hyl4</strain>
    </source>
</reference>
<evidence type="ECO:0000313" key="3">
    <source>
        <dbReference type="Proteomes" id="UP001575105"/>
    </source>
</evidence>
<accession>A0ABV4U1I1</accession>
<keyword evidence="3" id="KW-1185">Reference proteome</keyword>
<dbReference type="Proteomes" id="UP001575105">
    <property type="component" value="Unassembled WGS sequence"/>
</dbReference>
<name>A0ABV4U1I1_9BACT</name>
<dbReference type="PRINTS" id="PR00095">
    <property type="entry name" value="ANTSNTHASEI"/>
</dbReference>
<dbReference type="Gene3D" id="3.60.120.10">
    <property type="entry name" value="Anthranilate synthase"/>
    <property type="match status" value="1"/>
</dbReference>
<dbReference type="PANTHER" id="PTHR11236:SF50">
    <property type="entry name" value="AMINODEOXYCHORISMATE SYNTHASE COMPONENT 1"/>
    <property type="match status" value="1"/>
</dbReference>
<dbReference type="EMBL" id="JBGUBD010000002">
    <property type="protein sequence ID" value="MFA9477467.1"/>
    <property type="molecule type" value="Genomic_DNA"/>
</dbReference>
<dbReference type="InterPro" id="IPR019999">
    <property type="entry name" value="Anth_synth_I-like"/>
</dbReference>
<gene>
    <name evidence="2" type="ORF">ACERK3_04075</name>
</gene>
<dbReference type="RefSeq" id="WP_425344390.1">
    <property type="nucleotide sequence ID" value="NZ_JBGUBD010000002.1"/>
</dbReference>
<protein>
    <submittedName>
        <fullName evidence="2">Anthranilate synthase component I family protein</fullName>
    </submittedName>
</protein>
<evidence type="ECO:0000259" key="1">
    <source>
        <dbReference type="Pfam" id="PF00425"/>
    </source>
</evidence>
<dbReference type="InterPro" id="IPR015890">
    <property type="entry name" value="Chorismate_C"/>
</dbReference>
<evidence type="ECO:0000313" key="2">
    <source>
        <dbReference type="EMBL" id="MFA9477467.1"/>
    </source>
</evidence>